<evidence type="ECO:0000256" key="1">
    <source>
        <dbReference type="SAM" id="MobiDB-lite"/>
    </source>
</evidence>
<evidence type="ECO:0008006" key="5">
    <source>
        <dbReference type="Google" id="ProtNLM"/>
    </source>
</evidence>
<evidence type="ECO:0000313" key="4">
    <source>
        <dbReference type="Proteomes" id="UP000677913"/>
    </source>
</evidence>
<feature type="transmembrane region" description="Helical" evidence="2">
    <location>
        <begin position="327"/>
        <end position="348"/>
    </location>
</feature>
<gene>
    <name evidence="3" type="ORF">KGA66_01615</name>
</gene>
<dbReference type="RefSeq" id="WP_211463667.1">
    <property type="nucleotide sequence ID" value="NZ_JAGSXH010000003.1"/>
</dbReference>
<dbReference type="EMBL" id="JAGSXH010000003">
    <property type="protein sequence ID" value="MBS2961727.1"/>
    <property type="molecule type" value="Genomic_DNA"/>
</dbReference>
<keyword evidence="2" id="KW-0472">Membrane</keyword>
<evidence type="ECO:0000313" key="3">
    <source>
        <dbReference type="EMBL" id="MBS2961727.1"/>
    </source>
</evidence>
<feature type="compositionally biased region" description="Pro residues" evidence="1">
    <location>
        <begin position="102"/>
        <end position="114"/>
    </location>
</feature>
<name>A0A8J7WL47_9ACTN</name>
<dbReference type="PRINTS" id="PR01217">
    <property type="entry name" value="PRICHEXTENSN"/>
</dbReference>
<feature type="region of interest" description="Disordered" evidence="1">
    <location>
        <begin position="1"/>
        <end position="84"/>
    </location>
</feature>
<protein>
    <recommendedName>
        <fullName evidence="5">DUF4190 domain-containing protein</fullName>
    </recommendedName>
</protein>
<evidence type="ECO:0000256" key="2">
    <source>
        <dbReference type="SAM" id="Phobius"/>
    </source>
</evidence>
<feature type="compositionally biased region" description="Pro residues" evidence="1">
    <location>
        <begin position="179"/>
        <end position="189"/>
    </location>
</feature>
<dbReference type="AlphaFoldDB" id="A0A8J7WL47"/>
<accession>A0A8J7WL47</accession>
<feature type="region of interest" description="Disordered" evidence="1">
    <location>
        <begin position="99"/>
        <end position="257"/>
    </location>
</feature>
<organism evidence="3 4">
    <name type="scientific">Actinocrinis puniceicyclus</name>
    <dbReference type="NCBI Taxonomy" id="977794"/>
    <lineage>
        <taxon>Bacteria</taxon>
        <taxon>Bacillati</taxon>
        <taxon>Actinomycetota</taxon>
        <taxon>Actinomycetes</taxon>
        <taxon>Catenulisporales</taxon>
        <taxon>Actinospicaceae</taxon>
        <taxon>Actinocrinis</taxon>
    </lineage>
</organism>
<feature type="compositionally biased region" description="Low complexity" evidence="1">
    <location>
        <begin position="41"/>
        <end position="50"/>
    </location>
</feature>
<feature type="compositionally biased region" description="Polar residues" evidence="1">
    <location>
        <begin position="151"/>
        <end position="170"/>
    </location>
</feature>
<feature type="compositionally biased region" description="Low complexity" evidence="1">
    <location>
        <begin position="128"/>
        <end position="139"/>
    </location>
</feature>
<reference evidence="3" key="1">
    <citation type="submission" date="2021-04" db="EMBL/GenBank/DDBJ databases">
        <title>Genome based classification of Actinospica acidithermotolerans sp. nov., an actinobacterium isolated from an Indonesian hot spring.</title>
        <authorList>
            <person name="Kusuma A.B."/>
            <person name="Putra K.E."/>
            <person name="Nafisah S."/>
            <person name="Loh J."/>
            <person name="Nouioui I."/>
            <person name="Goodfellow M."/>
        </authorList>
    </citation>
    <scope>NUCLEOTIDE SEQUENCE</scope>
    <source>
        <strain evidence="3">DSM 45618</strain>
    </source>
</reference>
<proteinExistence type="predicted"/>
<keyword evidence="4" id="KW-1185">Reference proteome</keyword>
<sequence>MTDAPARQDSTPDDGSGDQKIGESSLGNAGGGGEEQTQNLPVPQWSAQQPAPAPWFLGQPGPVPPNFPPVPVPVPVPPGQVPQYPVAQYPAAQYPVAQYPAPQYPVPPLPPPTPDQANWPNHAPGTRPQQPNQQPGAQQDGTPQDGAHQPATRQPGSQQDGAQSPETQQVEPYRQPNAAPAPVPGPPRSPGQSPGPALGPTGSPHQPAPWHDPNRYTPAGQRPAQFDPRSPYRPPQQQPPRQQQPGGEEPGKRPPLGLRTRWARGLALGGAACTMITLLNGYRDFPVWLIAACTGLLMSLGGLWLGTFAQRDAARQAQRAPEAVASVVWSGISSLVALAVVSYSLIFFPQLRQYSDCMRAANTIAGQNVCQQQFDHSLALVP</sequence>
<feature type="compositionally biased region" description="Pro residues" evidence="1">
    <location>
        <begin position="61"/>
        <end position="80"/>
    </location>
</feature>
<dbReference type="Proteomes" id="UP000677913">
    <property type="component" value="Unassembled WGS sequence"/>
</dbReference>
<keyword evidence="2" id="KW-1133">Transmembrane helix</keyword>
<feature type="transmembrane region" description="Helical" evidence="2">
    <location>
        <begin position="285"/>
        <end position="306"/>
    </location>
</feature>
<keyword evidence="2" id="KW-0812">Transmembrane</keyword>
<comment type="caution">
    <text evidence="3">The sequence shown here is derived from an EMBL/GenBank/DDBJ whole genome shotgun (WGS) entry which is preliminary data.</text>
</comment>